<evidence type="ECO:0000256" key="1">
    <source>
        <dbReference type="SAM" id="Phobius"/>
    </source>
</evidence>
<dbReference type="EMBL" id="BJNG01000043">
    <property type="protein sequence ID" value="GEC22378.1"/>
    <property type="molecule type" value="Genomic_DNA"/>
</dbReference>
<keyword evidence="1" id="KW-0812">Transmembrane</keyword>
<evidence type="ECO:0000313" key="3">
    <source>
        <dbReference type="EMBL" id="GEC22378.1"/>
    </source>
</evidence>
<organism evidence="3 4">
    <name type="scientific">Pseudonocardia hydrocarbonoxydans</name>
    <dbReference type="NCBI Taxonomy" id="76726"/>
    <lineage>
        <taxon>Bacteria</taxon>
        <taxon>Bacillati</taxon>
        <taxon>Actinomycetota</taxon>
        <taxon>Actinomycetes</taxon>
        <taxon>Pseudonocardiales</taxon>
        <taxon>Pseudonocardiaceae</taxon>
        <taxon>Pseudonocardia</taxon>
    </lineage>
</organism>
<comment type="caution">
    <text evidence="3">The sequence shown here is derived from an EMBL/GenBank/DDBJ whole genome shotgun (WGS) entry which is preliminary data.</text>
</comment>
<evidence type="ECO:0000313" key="4">
    <source>
        <dbReference type="Proteomes" id="UP000320338"/>
    </source>
</evidence>
<name>A0A4Y3WUZ8_9PSEU</name>
<feature type="transmembrane region" description="Helical" evidence="1">
    <location>
        <begin position="59"/>
        <end position="78"/>
    </location>
</feature>
<protein>
    <recommendedName>
        <fullName evidence="2">DUF6286 domain-containing protein</fullName>
    </recommendedName>
</protein>
<dbReference type="InterPro" id="IPR046253">
    <property type="entry name" value="DUF6286"/>
</dbReference>
<gene>
    <name evidence="3" type="ORF">PHY01_46610</name>
</gene>
<feature type="domain" description="DUF6286" evidence="2">
    <location>
        <begin position="68"/>
        <end position="171"/>
    </location>
</feature>
<sequence>MIRRPRRIVPATVVALLLLTAAVLVVVSCVQVLTGQPPVVPFADLAAVGAQATLGDPGVVAVSVVVALVGLWLLLLALTPGSPTVLPLGDGGSGIDTGITRRSLDRALSDAAEGIDGVRSTTVRSRRNRVRADVRPAFGDPAQLRDRVRERLGERLAEIGPASTPRITVSVARPRKT</sequence>
<dbReference type="PROSITE" id="PS51257">
    <property type="entry name" value="PROKAR_LIPOPROTEIN"/>
    <property type="match status" value="1"/>
</dbReference>
<dbReference type="AlphaFoldDB" id="A0A4Y3WUZ8"/>
<keyword evidence="4" id="KW-1185">Reference proteome</keyword>
<accession>A0A4Y3WUZ8</accession>
<dbReference type="Pfam" id="PF19803">
    <property type="entry name" value="DUF6286"/>
    <property type="match status" value="1"/>
</dbReference>
<proteinExistence type="predicted"/>
<evidence type="ECO:0000259" key="2">
    <source>
        <dbReference type="Pfam" id="PF19803"/>
    </source>
</evidence>
<dbReference type="RefSeq" id="WP_141281810.1">
    <property type="nucleotide sequence ID" value="NZ_BAAARZ010000028.1"/>
</dbReference>
<keyword evidence="1" id="KW-0472">Membrane</keyword>
<keyword evidence="1" id="KW-1133">Transmembrane helix</keyword>
<reference evidence="3 4" key="1">
    <citation type="submission" date="2019-06" db="EMBL/GenBank/DDBJ databases">
        <title>Whole genome shotgun sequence of Pseudonocardia hydrocarbonoxydans NBRC 14498.</title>
        <authorList>
            <person name="Hosoyama A."/>
            <person name="Uohara A."/>
            <person name="Ohji S."/>
            <person name="Ichikawa N."/>
        </authorList>
    </citation>
    <scope>NUCLEOTIDE SEQUENCE [LARGE SCALE GENOMIC DNA]</scope>
    <source>
        <strain evidence="3 4">NBRC 14498</strain>
    </source>
</reference>
<dbReference type="Proteomes" id="UP000320338">
    <property type="component" value="Unassembled WGS sequence"/>
</dbReference>